<evidence type="ECO:0000313" key="14">
    <source>
        <dbReference type="Proteomes" id="UP000076837"/>
    </source>
</evidence>
<feature type="domain" description="tRNase Z endonuclease" evidence="12">
    <location>
        <begin position="190"/>
        <end position="253"/>
    </location>
</feature>
<dbReference type="InterPro" id="IPR036866">
    <property type="entry name" value="RibonucZ/Hydroxyglut_hydro"/>
</dbReference>
<keyword evidence="10" id="KW-0862">Zinc</keyword>
<keyword evidence="7" id="KW-0479">Metal-binding</keyword>
<feature type="region of interest" description="Disordered" evidence="11">
    <location>
        <begin position="45"/>
        <end position="67"/>
    </location>
</feature>
<feature type="region of interest" description="Disordered" evidence="11">
    <location>
        <begin position="1031"/>
        <end position="1089"/>
    </location>
</feature>
<dbReference type="PANTHER" id="PTHR12553:SF49">
    <property type="entry name" value="ZINC PHOSPHODIESTERASE ELAC PROTEIN 2"/>
    <property type="match status" value="1"/>
</dbReference>
<evidence type="ECO:0000256" key="5">
    <source>
        <dbReference type="ARBA" id="ARBA00022694"/>
    </source>
</evidence>
<evidence type="ECO:0000256" key="7">
    <source>
        <dbReference type="ARBA" id="ARBA00022723"/>
    </source>
</evidence>
<dbReference type="CDD" id="cd07718">
    <property type="entry name" value="RNaseZ_ELAC1_ELAC2-C-term-like_MBL-fold"/>
    <property type="match status" value="1"/>
</dbReference>
<proteinExistence type="inferred from homology"/>
<feature type="compositionally biased region" description="Pro residues" evidence="11">
    <location>
        <begin position="1069"/>
        <end position="1082"/>
    </location>
</feature>
<feature type="compositionally biased region" description="Basic and acidic residues" evidence="11">
    <location>
        <begin position="1144"/>
        <end position="1167"/>
    </location>
</feature>
<keyword evidence="5" id="KW-0819">tRNA processing</keyword>
<dbReference type="GO" id="GO:0046872">
    <property type="term" value="F:metal ion binding"/>
    <property type="evidence" value="ECO:0007669"/>
    <property type="project" value="UniProtKB-KW"/>
</dbReference>
<reference evidence="13 14" key="1">
    <citation type="journal article" date="2016" name="Sci. Rep.">
        <title>Draft genome sequencing and secretome analysis of fungal phytopathogen Ascochyta rabiei provides insight into the necrotrophic effector repertoire.</title>
        <authorList>
            <person name="Verma S."/>
            <person name="Gazara R.K."/>
            <person name="Nizam S."/>
            <person name="Parween S."/>
            <person name="Chattopadhyay D."/>
            <person name="Verma P.K."/>
        </authorList>
    </citation>
    <scope>NUCLEOTIDE SEQUENCE [LARGE SCALE GENOMIC DNA]</scope>
    <source>
        <strain evidence="13 14">ArDII</strain>
    </source>
</reference>
<dbReference type="GO" id="GO:0042781">
    <property type="term" value="F:3'-tRNA processing endoribonuclease activity"/>
    <property type="evidence" value="ECO:0007669"/>
    <property type="project" value="UniProtKB-EC"/>
</dbReference>
<dbReference type="Proteomes" id="UP000076837">
    <property type="component" value="Unassembled WGS sequence"/>
</dbReference>
<dbReference type="InterPro" id="IPR027794">
    <property type="entry name" value="tRNase_Z_dom"/>
</dbReference>
<keyword evidence="6" id="KW-0540">Nuclease</keyword>
<comment type="catalytic activity">
    <reaction evidence="1">
        <text>Endonucleolytic cleavage of RNA, removing extra 3' nucleotides from tRNA precursor, generating 3' termini of tRNAs. A 3'-hydroxy group is left at the tRNA terminus and a 5'-phosphoryl group is left at the trailer molecule.</text>
        <dbReference type="EC" id="3.1.26.11"/>
    </reaction>
</comment>
<dbReference type="GO" id="GO:0005739">
    <property type="term" value="C:mitochondrion"/>
    <property type="evidence" value="ECO:0007669"/>
    <property type="project" value="TreeGrafter"/>
</dbReference>
<keyword evidence="9" id="KW-0378">Hydrolase</keyword>
<comment type="similarity">
    <text evidence="3">Belongs to the RNase Z family.</text>
</comment>
<evidence type="ECO:0000313" key="13">
    <source>
        <dbReference type="EMBL" id="KZM28104.1"/>
    </source>
</evidence>
<evidence type="ECO:0000256" key="2">
    <source>
        <dbReference type="ARBA" id="ARBA00001947"/>
    </source>
</evidence>
<name>A0A163LTK5_DIDRA</name>
<evidence type="ECO:0000256" key="3">
    <source>
        <dbReference type="ARBA" id="ARBA00007823"/>
    </source>
</evidence>
<accession>A0A163LTK5</accession>
<evidence type="ECO:0000256" key="9">
    <source>
        <dbReference type="ARBA" id="ARBA00022801"/>
    </source>
</evidence>
<dbReference type="InterPro" id="IPR047151">
    <property type="entry name" value="RNZ2-like"/>
</dbReference>
<sequence length="1184" mass="131168">MRMIFLTATLTSYPTFRHLFKQELRFRLVATGRITTVTTHRAFLSTPRTPRTAARTPHAPLSHTSTTTTLVQSGRAFATTASRPSVSALLASLQELAKQHGADDQTRATKKPPTSPRQRERPVFGRKTLRALSGSDRKQAPRERIVLLDHEHGGNLSRDHQHQHQHQHQLDHTRPHDGRLAAGGMSSSIEFITTPTADTPGTTLILRTQTHKHYVFGSQAEGIQRALVQQGTRLLKVQDFFLTGKTEWSNVGGMAGMMLTMTDSTSTSYAQALATWEKAQGRGRIGDPPVKPHFNIYGPPNLKHMLGTCRRFIFRKGVPIIATEYTDRTSPKRTDGTHLPAYEDGFLQVWALPVTPRPKETDAQAEAKAEAELEHEIRRWELSGNTFEDHQAPGNESPEDRHARHDRIRTLTVKHMFDSSWSFDTLVERHISEVEMPAAMFVRNPDAHGYRPYTGPKPGGAEPLPDVTVWTRTPWPGAKIMSLPPTKPAPESISYIVRTYPARGSFDVKRAKELGVKPGPDFGKLSNGQSVQNANGDTITPDQVLGPDRPGQGFALLDIPSIDYLEAVVQRDEFQSANLMKGIEAFIWTLGPGVAGHAVLNEFIAKFDKIKHIISSADISPNRVAFDSVAAQTTRLAQVDPTRYRTPQYDLRSLPQKTLSENVPIQQSVNLTKGIVVADRGLTATLMPKFELKTDTPPAYFDPESVKKETAPEVLELAVAAQKAVRDCQNHYEPWRALLAHPDTEITTLGTGSALPSKYRNVSATLVRVPGVGNYLFDAGENTMGQLQRVFPPDELVQILKELRVIWISHLHADHHLGTASVIRAWYHIKHNNVPNTLLPVAATAASDFNKFGLAVISHDGMLQWLREYASVEDFGYSRILPLEISPVTVGVGGSLLSIKGIDKLGELRIAKQDYAPLFGFADIQSVKVAHCHGAMAVSITFPRSSLEPNVKPLKVSYSGDCRPSQPFSKIGRDTTVLIHEATFDDELEGDARAKKHSTTSEALGIGASMNAKAVVLTHFSQRYQKIPVLQPVQDGEASSTEKDTSAATIEDVDDIDPSVDTTLQNPDIRPPPSGSAVPQPPKLVKQSTSLLDNERVIKLKNKDMKVAIAFDYMRVKLQDIIELEKYNEALNELLVKEVEEELGERKEINTNGKRNSEDEQGRETSKKQKNKEKHGKKSNKDPS</sequence>
<evidence type="ECO:0000256" key="10">
    <source>
        <dbReference type="ARBA" id="ARBA00022833"/>
    </source>
</evidence>
<evidence type="ECO:0000256" key="4">
    <source>
        <dbReference type="ARBA" id="ARBA00012477"/>
    </source>
</evidence>
<feature type="compositionally biased region" description="Basic and acidic residues" evidence="11">
    <location>
        <begin position="97"/>
        <end position="107"/>
    </location>
</feature>
<feature type="region of interest" description="Disordered" evidence="11">
    <location>
        <begin position="1143"/>
        <end position="1184"/>
    </location>
</feature>
<feature type="region of interest" description="Disordered" evidence="11">
    <location>
        <begin position="384"/>
        <end position="403"/>
    </location>
</feature>
<comment type="cofactor">
    <cofactor evidence="2">
        <name>Zn(2+)</name>
        <dbReference type="ChEBI" id="CHEBI:29105"/>
    </cofactor>
</comment>
<dbReference type="STRING" id="5454.A0A163LTK5"/>
<dbReference type="EMBL" id="JYNV01000034">
    <property type="protein sequence ID" value="KZM28104.1"/>
    <property type="molecule type" value="Genomic_DNA"/>
</dbReference>
<evidence type="ECO:0000256" key="6">
    <source>
        <dbReference type="ARBA" id="ARBA00022722"/>
    </source>
</evidence>
<evidence type="ECO:0000256" key="8">
    <source>
        <dbReference type="ARBA" id="ARBA00022759"/>
    </source>
</evidence>
<dbReference type="GO" id="GO:1990180">
    <property type="term" value="P:mitochondrial tRNA 3'-end processing"/>
    <property type="evidence" value="ECO:0007669"/>
    <property type="project" value="TreeGrafter"/>
</dbReference>
<dbReference type="Gene3D" id="3.60.15.10">
    <property type="entry name" value="Ribonuclease Z/Hydroxyacylglutathione hydrolase-like"/>
    <property type="match status" value="2"/>
</dbReference>
<feature type="compositionally biased region" description="Basic residues" evidence="11">
    <location>
        <begin position="1168"/>
        <end position="1178"/>
    </location>
</feature>
<dbReference type="EC" id="3.1.26.11" evidence="4"/>
<protein>
    <recommendedName>
        <fullName evidence="4">ribonuclease Z</fullName>
        <ecNumber evidence="4">3.1.26.11</ecNumber>
    </recommendedName>
</protein>
<comment type="caution">
    <text evidence="13">The sequence shown here is derived from an EMBL/GenBank/DDBJ whole genome shotgun (WGS) entry which is preliminary data.</text>
</comment>
<dbReference type="Pfam" id="PF13691">
    <property type="entry name" value="Lactamase_B_4"/>
    <property type="match status" value="1"/>
</dbReference>
<dbReference type="SUPFAM" id="SSF56281">
    <property type="entry name" value="Metallo-hydrolase/oxidoreductase"/>
    <property type="match status" value="2"/>
</dbReference>
<feature type="region of interest" description="Disordered" evidence="11">
    <location>
        <begin position="97"/>
        <end position="142"/>
    </location>
</feature>
<feature type="compositionally biased region" description="Basic and acidic residues" evidence="11">
    <location>
        <begin position="154"/>
        <end position="179"/>
    </location>
</feature>
<dbReference type="AlphaFoldDB" id="A0A163LTK5"/>
<gene>
    <name evidence="13" type="ORF">ST47_g728</name>
</gene>
<organism evidence="13 14">
    <name type="scientific">Didymella rabiei</name>
    <name type="common">Chickpea ascochyta blight fungus</name>
    <name type="synonym">Mycosphaerella rabiei</name>
    <dbReference type="NCBI Taxonomy" id="5454"/>
    <lineage>
        <taxon>Eukaryota</taxon>
        <taxon>Fungi</taxon>
        <taxon>Dikarya</taxon>
        <taxon>Ascomycota</taxon>
        <taxon>Pezizomycotina</taxon>
        <taxon>Dothideomycetes</taxon>
        <taxon>Pleosporomycetidae</taxon>
        <taxon>Pleosporales</taxon>
        <taxon>Pleosporineae</taxon>
        <taxon>Didymellaceae</taxon>
        <taxon>Ascochyta</taxon>
    </lineage>
</organism>
<keyword evidence="8" id="KW-0255">Endonuclease</keyword>
<feature type="region of interest" description="Disordered" evidence="11">
    <location>
        <begin position="154"/>
        <end position="182"/>
    </location>
</feature>
<evidence type="ECO:0000259" key="12">
    <source>
        <dbReference type="Pfam" id="PF13691"/>
    </source>
</evidence>
<keyword evidence="14" id="KW-1185">Reference proteome</keyword>
<evidence type="ECO:0000256" key="11">
    <source>
        <dbReference type="SAM" id="MobiDB-lite"/>
    </source>
</evidence>
<feature type="compositionally biased region" description="Low complexity" evidence="11">
    <location>
        <begin position="46"/>
        <end position="60"/>
    </location>
</feature>
<evidence type="ECO:0000256" key="1">
    <source>
        <dbReference type="ARBA" id="ARBA00000402"/>
    </source>
</evidence>
<dbReference type="PANTHER" id="PTHR12553">
    <property type="entry name" value="ZINC PHOSPHODIESTERASE ELAC PROTEIN 2"/>
    <property type="match status" value="1"/>
</dbReference>